<dbReference type="RefSeq" id="WP_129048792.1">
    <property type="nucleotide sequence ID" value="NZ_SDHX01000002.1"/>
</dbReference>
<feature type="domain" description="NAD-dependent epimerase/dehydratase" evidence="2">
    <location>
        <begin position="3"/>
        <end position="251"/>
    </location>
</feature>
<name>A0A4Q1C4I7_9BACT</name>
<dbReference type="InterPro" id="IPR001509">
    <property type="entry name" value="Epimerase_deHydtase"/>
</dbReference>
<gene>
    <name evidence="3" type="ORF">ESB00_16020</name>
</gene>
<dbReference type="Pfam" id="PF01370">
    <property type="entry name" value="Epimerase"/>
    <property type="match status" value="1"/>
</dbReference>
<dbReference type="OrthoDB" id="9801785at2"/>
<dbReference type="SUPFAM" id="SSF51735">
    <property type="entry name" value="NAD(P)-binding Rossmann-fold domains"/>
    <property type="match status" value="1"/>
</dbReference>
<dbReference type="Gene3D" id="3.40.50.720">
    <property type="entry name" value="NAD(P)-binding Rossmann-like Domain"/>
    <property type="match status" value="1"/>
</dbReference>
<sequence length="356" mass="38051">MRILITGICGFVGSTLARGLIAAGHQVTGFDNFIRPGSETNRAPLEKLGAIILEADLRDGRAMDALPAADFVVDAAANPSVLAGVDGKTSSRELVDHNLTGTINVLEYCKAHKAGFILLSTSRVYSIPPLVSLPLSPVNEALCLRSPAPGLPPGVSAAGLDETFATTAPVSLYGATKLASEAMALEYGETFGFPVFVNRCGVMAGAGQFGRADQGIFAYWINAWLRKRPLKYLGFGGLGHQVRDCLHPRDLLPVLEKQFAAPKLAAADRLANFSGGAASAMSLRQLSDWCARRFGPHLVVQDGTPRPFDIGWMVLDHAKASRLWQWQPTTPTAAVLEEIATHAEQNPGWLELSAPR</sequence>
<dbReference type="InterPro" id="IPR036291">
    <property type="entry name" value="NAD(P)-bd_dom_sf"/>
</dbReference>
<accession>A0A4Q1C4I7</accession>
<dbReference type="PANTHER" id="PTHR43000">
    <property type="entry name" value="DTDP-D-GLUCOSE 4,6-DEHYDRATASE-RELATED"/>
    <property type="match status" value="1"/>
</dbReference>
<reference evidence="3 4" key="1">
    <citation type="submission" date="2019-01" db="EMBL/GenBank/DDBJ databases">
        <title>Lacunisphaera sp. strain TWA-58.</title>
        <authorList>
            <person name="Chen W.-M."/>
        </authorList>
    </citation>
    <scope>NUCLEOTIDE SEQUENCE [LARGE SCALE GENOMIC DNA]</scope>
    <source>
        <strain evidence="3 4">TWA-58</strain>
    </source>
</reference>
<keyword evidence="4" id="KW-1185">Reference proteome</keyword>
<dbReference type="AlphaFoldDB" id="A0A4Q1C4I7"/>
<evidence type="ECO:0000313" key="4">
    <source>
        <dbReference type="Proteomes" id="UP000290218"/>
    </source>
</evidence>
<comment type="caution">
    <text evidence="3">The sequence shown here is derived from an EMBL/GenBank/DDBJ whole genome shotgun (WGS) entry which is preliminary data.</text>
</comment>
<proteinExistence type="inferred from homology"/>
<dbReference type="EMBL" id="SDHX01000002">
    <property type="protein sequence ID" value="RXK53203.1"/>
    <property type="molecule type" value="Genomic_DNA"/>
</dbReference>
<protein>
    <submittedName>
        <fullName evidence="3">NAD-dependent epimerase/dehydratase family protein</fullName>
    </submittedName>
</protein>
<evidence type="ECO:0000313" key="3">
    <source>
        <dbReference type="EMBL" id="RXK53203.1"/>
    </source>
</evidence>
<dbReference type="Proteomes" id="UP000290218">
    <property type="component" value="Unassembled WGS sequence"/>
</dbReference>
<organism evidence="3 4">
    <name type="scientific">Oleiharenicola lentus</name>
    <dbReference type="NCBI Taxonomy" id="2508720"/>
    <lineage>
        <taxon>Bacteria</taxon>
        <taxon>Pseudomonadati</taxon>
        <taxon>Verrucomicrobiota</taxon>
        <taxon>Opitutia</taxon>
        <taxon>Opitutales</taxon>
        <taxon>Opitutaceae</taxon>
        <taxon>Oleiharenicola</taxon>
    </lineage>
</organism>
<comment type="similarity">
    <text evidence="1">Belongs to the NAD(P)-dependent epimerase/dehydratase family.</text>
</comment>
<evidence type="ECO:0000256" key="1">
    <source>
        <dbReference type="ARBA" id="ARBA00007637"/>
    </source>
</evidence>
<evidence type="ECO:0000259" key="2">
    <source>
        <dbReference type="Pfam" id="PF01370"/>
    </source>
</evidence>